<sequence length="368" mass="41875">MALHFTGGLLTGILKPVFVNPCFAIPGVLNLQVRYAARKGYRDAKKKKKRDAPKVEINTKELFQVKKKFAKIERTVEEAKPDLPDDDVYIENLFKLKKYSLIEAINFHKEYHHPSVFNNVDAPIIVRIEFNMVAKKKTQFLKPFRGLANMPNPFNLGLKRDVLVFCGPEYVESALQKGATIAGGLDIVAKVKEGVIIPSLFEYVLCHTKFFPELTPIRNVLKTQLPKPRLGTLTTNLEEAIPRFLHGIQYSCIKVETAPDFGLVDCQIGTVDMEAEKIEENLKSLLDEVNQNKPDREGDFITYVACRSPPSTSQFVIDFSKYIDSTEKELDDDDNADEESESKKSEMSQIRTFLKNAEQEEKENQILR</sequence>
<dbReference type="SUPFAM" id="SSF56808">
    <property type="entry name" value="Ribosomal protein L1"/>
    <property type="match status" value="1"/>
</dbReference>
<dbReference type="PANTHER" id="PTHR36427">
    <property type="entry name" value="54S RIBOSOMAL PROTEIN L1, MITOCHONDRIAL"/>
    <property type="match status" value="1"/>
</dbReference>
<gene>
    <name evidence="5" type="ORF">RUM44_009303</name>
</gene>
<dbReference type="Gene3D" id="3.30.190.20">
    <property type="match status" value="1"/>
</dbReference>
<protein>
    <submittedName>
        <fullName evidence="5">Uncharacterized protein</fullName>
    </submittedName>
</protein>
<comment type="caution">
    <text evidence="5">The sequence shown here is derived from an EMBL/GenBank/DDBJ whole genome shotgun (WGS) entry which is preliminary data.</text>
</comment>
<keyword evidence="2" id="KW-0689">Ribosomal protein</keyword>
<name>A0ABR1ASY0_POLSC</name>
<reference evidence="5 6" key="1">
    <citation type="submission" date="2023-09" db="EMBL/GenBank/DDBJ databases">
        <title>Genomes of two closely related lineages of the louse Polyplax serrata with different host specificities.</title>
        <authorList>
            <person name="Martinu J."/>
            <person name="Tarabai H."/>
            <person name="Stefka J."/>
            <person name="Hypsa V."/>
        </authorList>
    </citation>
    <scope>NUCLEOTIDE SEQUENCE [LARGE SCALE GENOMIC DNA]</scope>
    <source>
        <strain evidence="5">98ZLc_SE</strain>
    </source>
</reference>
<organism evidence="5 6">
    <name type="scientific">Polyplax serrata</name>
    <name type="common">Common mouse louse</name>
    <dbReference type="NCBI Taxonomy" id="468196"/>
    <lineage>
        <taxon>Eukaryota</taxon>
        <taxon>Metazoa</taxon>
        <taxon>Ecdysozoa</taxon>
        <taxon>Arthropoda</taxon>
        <taxon>Hexapoda</taxon>
        <taxon>Insecta</taxon>
        <taxon>Pterygota</taxon>
        <taxon>Neoptera</taxon>
        <taxon>Paraneoptera</taxon>
        <taxon>Psocodea</taxon>
        <taxon>Troctomorpha</taxon>
        <taxon>Phthiraptera</taxon>
        <taxon>Anoplura</taxon>
        <taxon>Polyplacidae</taxon>
        <taxon>Polyplax</taxon>
    </lineage>
</organism>
<feature type="compositionally biased region" description="Basic and acidic residues" evidence="4">
    <location>
        <begin position="357"/>
        <end position="368"/>
    </location>
</feature>
<dbReference type="Pfam" id="PF00687">
    <property type="entry name" value="Ribosomal_L1"/>
    <property type="match status" value="1"/>
</dbReference>
<feature type="compositionally biased region" description="Acidic residues" evidence="4">
    <location>
        <begin position="329"/>
        <end position="340"/>
    </location>
</feature>
<accession>A0ABR1ASY0</accession>
<evidence type="ECO:0000256" key="2">
    <source>
        <dbReference type="ARBA" id="ARBA00022980"/>
    </source>
</evidence>
<evidence type="ECO:0000313" key="5">
    <source>
        <dbReference type="EMBL" id="KAK6626826.1"/>
    </source>
</evidence>
<feature type="region of interest" description="Disordered" evidence="4">
    <location>
        <begin position="327"/>
        <end position="368"/>
    </location>
</feature>
<dbReference type="InterPro" id="IPR016095">
    <property type="entry name" value="Ribosomal_uL1_3-a/b-sand"/>
</dbReference>
<evidence type="ECO:0000313" key="6">
    <source>
        <dbReference type="Proteomes" id="UP001359485"/>
    </source>
</evidence>
<evidence type="ECO:0000256" key="3">
    <source>
        <dbReference type="ARBA" id="ARBA00023274"/>
    </source>
</evidence>
<dbReference type="Gene3D" id="3.40.50.790">
    <property type="match status" value="1"/>
</dbReference>
<comment type="similarity">
    <text evidence="1">Belongs to the universal ribosomal protein uL1 family.</text>
</comment>
<dbReference type="PANTHER" id="PTHR36427:SF3">
    <property type="entry name" value="LARGE RIBOSOMAL SUBUNIT PROTEIN UL1M"/>
    <property type="match status" value="1"/>
</dbReference>
<evidence type="ECO:0000256" key="1">
    <source>
        <dbReference type="ARBA" id="ARBA00010531"/>
    </source>
</evidence>
<proteinExistence type="inferred from homology"/>
<dbReference type="Proteomes" id="UP001359485">
    <property type="component" value="Unassembled WGS sequence"/>
</dbReference>
<dbReference type="InterPro" id="IPR028364">
    <property type="entry name" value="Ribosomal_uL1/biogenesis"/>
</dbReference>
<evidence type="ECO:0000256" key="4">
    <source>
        <dbReference type="SAM" id="MobiDB-lite"/>
    </source>
</evidence>
<dbReference type="InterPro" id="IPR023674">
    <property type="entry name" value="Ribosomal_uL1-like"/>
</dbReference>
<keyword evidence="6" id="KW-1185">Reference proteome</keyword>
<dbReference type="EMBL" id="JAWJWF010000045">
    <property type="protein sequence ID" value="KAK6626826.1"/>
    <property type="molecule type" value="Genomic_DNA"/>
</dbReference>
<keyword evidence="3" id="KW-0687">Ribonucleoprotein</keyword>